<sequence length="265" mass="28253">MRPVALGAALLLSACVTTQPPLAAKLPQEAAVAAPALGSYAAADGFVPVGKTQVRLRGKSYPEGFDQLRVVRRDHTGGAVAAQVAISVLASAVAGGTVVGAQGFSKDDLSGDPVSELAGQAWAGNPGMKELPEALGDIATRVYAARAWKELQRGRSETGWTREDMESAARLPAVADAPVNPGPWRLIYENLSGTDELYRLQFRAGLALASPRFGLPPMPANCFYQSEPVAWTAWKADNWQRLREERAKAVDQCVSTLAQTRADLW</sequence>
<dbReference type="AlphaFoldDB" id="A0AA91DT36"/>
<organism evidence="2 3">
    <name type="scientific">Variovorax paradoxus</name>
    <dbReference type="NCBI Taxonomy" id="34073"/>
    <lineage>
        <taxon>Bacteria</taxon>
        <taxon>Pseudomonadati</taxon>
        <taxon>Pseudomonadota</taxon>
        <taxon>Betaproteobacteria</taxon>
        <taxon>Burkholderiales</taxon>
        <taxon>Comamonadaceae</taxon>
        <taxon>Variovorax</taxon>
    </lineage>
</organism>
<dbReference type="Proteomes" id="UP000077852">
    <property type="component" value="Unassembled WGS sequence"/>
</dbReference>
<keyword evidence="1" id="KW-0732">Signal</keyword>
<protein>
    <recommendedName>
        <fullName evidence="4">Lipoprotein</fullName>
    </recommendedName>
</protein>
<name>A0AA91DT36_VARPD</name>
<dbReference type="PROSITE" id="PS51257">
    <property type="entry name" value="PROKAR_LIPOPROTEIN"/>
    <property type="match status" value="1"/>
</dbReference>
<proteinExistence type="predicted"/>
<evidence type="ECO:0000256" key="1">
    <source>
        <dbReference type="SAM" id="SignalP"/>
    </source>
</evidence>
<reference evidence="2 3" key="1">
    <citation type="submission" date="2016-03" db="EMBL/GenBank/DDBJ databases">
        <title>Genome sequence of Variovorax paradoxus KB5.</title>
        <authorList>
            <person name="Jeong H."/>
            <person name="Hong C.E."/>
            <person name="Jo S.H."/>
            <person name="Park J.M."/>
        </authorList>
    </citation>
    <scope>NUCLEOTIDE SEQUENCE [LARGE SCALE GENOMIC DNA]</scope>
    <source>
        <strain evidence="2 3">KB5</strain>
    </source>
</reference>
<evidence type="ECO:0000313" key="2">
    <source>
        <dbReference type="EMBL" id="OAK66993.1"/>
    </source>
</evidence>
<evidence type="ECO:0008006" key="4">
    <source>
        <dbReference type="Google" id="ProtNLM"/>
    </source>
</evidence>
<accession>A0AA91DT36</accession>
<feature type="signal peptide" evidence="1">
    <location>
        <begin position="1"/>
        <end position="23"/>
    </location>
</feature>
<comment type="caution">
    <text evidence="2">The sequence shown here is derived from an EMBL/GenBank/DDBJ whole genome shotgun (WGS) entry which is preliminary data.</text>
</comment>
<gene>
    <name evidence="2" type="ORF">A3K87_05505</name>
</gene>
<evidence type="ECO:0000313" key="3">
    <source>
        <dbReference type="Proteomes" id="UP000077852"/>
    </source>
</evidence>
<dbReference type="EMBL" id="LVHG01000002">
    <property type="protein sequence ID" value="OAK66993.1"/>
    <property type="molecule type" value="Genomic_DNA"/>
</dbReference>
<feature type="chain" id="PRO_5041676408" description="Lipoprotein" evidence="1">
    <location>
        <begin position="24"/>
        <end position="265"/>
    </location>
</feature>